<dbReference type="AlphaFoldDB" id="A0A9E7FB91"/>
<keyword evidence="3" id="KW-1185">Reference proteome</keyword>
<proteinExistence type="predicted"/>
<dbReference type="GO" id="GO:0016740">
    <property type="term" value="F:transferase activity"/>
    <property type="evidence" value="ECO:0007669"/>
    <property type="project" value="UniProtKB-KW"/>
</dbReference>
<organism evidence="2 3">
    <name type="scientific">Musa troglodytarum</name>
    <name type="common">fe'i banana</name>
    <dbReference type="NCBI Taxonomy" id="320322"/>
    <lineage>
        <taxon>Eukaryota</taxon>
        <taxon>Viridiplantae</taxon>
        <taxon>Streptophyta</taxon>
        <taxon>Embryophyta</taxon>
        <taxon>Tracheophyta</taxon>
        <taxon>Spermatophyta</taxon>
        <taxon>Magnoliopsida</taxon>
        <taxon>Liliopsida</taxon>
        <taxon>Zingiberales</taxon>
        <taxon>Musaceae</taxon>
        <taxon>Musa</taxon>
    </lineage>
</organism>
<keyword evidence="1" id="KW-0812">Transmembrane</keyword>
<keyword evidence="1" id="KW-1133">Transmembrane helix</keyword>
<keyword evidence="2" id="KW-0808">Transferase</keyword>
<dbReference type="EMBL" id="CP097505">
    <property type="protein sequence ID" value="URD92141.1"/>
    <property type="molecule type" value="Genomic_DNA"/>
</dbReference>
<evidence type="ECO:0000256" key="1">
    <source>
        <dbReference type="SAM" id="Phobius"/>
    </source>
</evidence>
<sequence>MRCCVPAEERRVTISRGGCAAWDGVMKLKGSSRRFRYRLVVPVILVMALLLPFVFIRAAFLRSTPAPPPSDFTTELRRVYLGGADEGGHNLDQRLVNAALDSLDDLIAEMGSPSFYQHLDLRTFLLKTKAMLLKMDQEIQSARLQALIFQHLASIGVPKSMHCLGLRLAEQYLVNAAA</sequence>
<dbReference type="OrthoDB" id="10418777at2759"/>
<protein>
    <submittedName>
        <fullName evidence="2">Glycosyl transferase family 8</fullName>
    </submittedName>
</protein>
<reference evidence="2" key="1">
    <citation type="submission" date="2022-05" db="EMBL/GenBank/DDBJ databases">
        <title>The Musa troglodytarum L. genome provides insights into the mechanism of non-climacteric behaviour and enrichment of carotenoids.</title>
        <authorList>
            <person name="Wang J."/>
        </authorList>
    </citation>
    <scope>NUCLEOTIDE SEQUENCE</scope>
    <source>
        <tissue evidence="2">Leaf</tissue>
    </source>
</reference>
<feature type="transmembrane region" description="Helical" evidence="1">
    <location>
        <begin position="39"/>
        <end position="60"/>
    </location>
</feature>
<keyword evidence="1" id="KW-0472">Membrane</keyword>
<dbReference type="EMBL" id="CP097505">
    <property type="protein sequence ID" value="URD92143.1"/>
    <property type="molecule type" value="Genomic_DNA"/>
</dbReference>
<name>A0A9E7FB91_9LILI</name>
<evidence type="ECO:0000313" key="2">
    <source>
        <dbReference type="EMBL" id="URD92141.1"/>
    </source>
</evidence>
<dbReference type="EMBL" id="CP097505">
    <property type="protein sequence ID" value="URD92142.1"/>
    <property type="molecule type" value="Genomic_DNA"/>
</dbReference>
<evidence type="ECO:0000313" key="3">
    <source>
        <dbReference type="Proteomes" id="UP001055439"/>
    </source>
</evidence>
<accession>A0A9E7FB91</accession>
<dbReference type="Proteomes" id="UP001055439">
    <property type="component" value="Chromosome 3"/>
</dbReference>
<gene>
    <name evidence="2" type="ORF">MUK42_17089</name>
</gene>